<evidence type="ECO:0000313" key="4">
    <source>
        <dbReference type="Proteomes" id="UP000027439"/>
    </source>
</evidence>
<dbReference type="InterPro" id="IPR016181">
    <property type="entry name" value="Acyl_CoA_acyltransferase"/>
</dbReference>
<dbReference type="Pfam" id="PF13480">
    <property type="entry name" value="Acetyltransf_6"/>
    <property type="match status" value="1"/>
</dbReference>
<feature type="region of interest" description="Disordered" evidence="1">
    <location>
        <begin position="1"/>
        <end position="38"/>
    </location>
</feature>
<dbReference type="AlphaFoldDB" id="A0A069P819"/>
<evidence type="ECO:0000259" key="2">
    <source>
        <dbReference type="Pfam" id="PF13480"/>
    </source>
</evidence>
<evidence type="ECO:0000313" key="3">
    <source>
        <dbReference type="EMBL" id="KDR36758.1"/>
    </source>
</evidence>
<dbReference type="STRING" id="1071679.BG57_10225"/>
<name>A0A069P819_9BURK</name>
<sequence>MDNECYSVSTSTVATKPKPTKAKPNKAKESVKTVPAGNIKPQGLTARSIFHEPWWLEAATDGKWGVVEVKQGDDVIGEMPYMLERKGLWRISELPPLTRTLGPVIKPQRAGGSDREWCYRMEIADQLVSKLPPCAHFHQLMDTRMSEAEAIAFSLHGYDVSIGYTMEIPPERTESEAWSALRRNTRNWVRRATERLTIREIASPDSFVDFYDSNLAIRKRNNVYGSTIMRRVLGEVRTRNAGVMLGAFDDNGLLVAETALVWDDRAVYYMLSSRRADAHGGAISLLIWEAARIAREKNLIFDLDGISTATILDFLSGFGGRLVTRYEIERMRADYGALRTVLRGEKMASKTGAKRLRKAPLEKT</sequence>
<comment type="caution">
    <text evidence="3">The sequence shown here is derived from an EMBL/GenBank/DDBJ whole genome shotgun (WGS) entry which is preliminary data.</text>
</comment>
<reference evidence="3 4" key="1">
    <citation type="submission" date="2014-03" db="EMBL/GenBank/DDBJ databases">
        <title>Draft Genome Sequences of Four Burkholderia Strains.</title>
        <authorList>
            <person name="Liu X.Y."/>
            <person name="Li C.X."/>
            <person name="Xu J.H."/>
        </authorList>
    </citation>
    <scope>NUCLEOTIDE SEQUENCE [LARGE SCALE GENOMIC DNA]</scope>
    <source>
        <strain evidence="3 4">R27</strain>
    </source>
</reference>
<dbReference type="Gene3D" id="3.40.630.30">
    <property type="match status" value="1"/>
</dbReference>
<dbReference type="EMBL" id="JFHE01000002">
    <property type="protein sequence ID" value="KDR36758.1"/>
    <property type="molecule type" value="Genomic_DNA"/>
</dbReference>
<dbReference type="eggNOG" id="COG2348">
    <property type="taxonomic scope" value="Bacteria"/>
</dbReference>
<dbReference type="SUPFAM" id="SSF55729">
    <property type="entry name" value="Acyl-CoA N-acyltransferases (Nat)"/>
    <property type="match status" value="1"/>
</dbReference>
<feature type="domain" description="BioF2-like acetyltransferase" evidence="2">
    <location>
        <begin position="182"/>
        <end position="299"/>
    </location>
</feature>
<organism evidence="3 4">
    <name type="scientific">Caballeronia grimmiae</name>
    <dbReference type="NCBI Taxonomy" id="1071679"/>
    <lineage>
        <taxon>Bacteria</taxon>
        <taxon>Pseudomonadati</taxon>
        <taxon>Pseudomonadota</taxon>
        <taxon>Betaproteobacteria</taxon>
        <taxon>Burkholderiales</taxon>
        <taxon>Burkholderiaceae</taxon>
        <taxon>Caballeronia</taxon>
    </lineage>
</organism>
<evidence type="ECO:0000256" key="1">
    <source>
        <dbReference type="SAM" id="MobiDB-lite"/>
    </source>
</evidence>
<proteinExistence type="predicted"/>
<gene>
    <name evidence="3" type="ORF">BG57_10225</name>
</gene>
<feature type="compositionally biased region" description="Polar residues" evidence="1">
    <location>
        <begin position="1"/>
        <end position="11"/>
    </location>
</feature>
<accession>A0A069P819</accession>
<protein>
    <recommendedName>
        <fullName evidence="2">BioF2-like acetyltransferase domain-containing protein</fullName>
    </recommendedName>
</protein>
<dbReference type="InterPro" id="IPR038740">
    <property type="entry name" value="BioF2-like_GNAT_dom"/>
</dbReference>
<dbReference type="Proteomes" id="UP000027439">
    <property type="component" value="Unassembled WGS sequence"/>
</dbReference>